<evidence type="ECO:0000259" key="2">
    <source>
        <dbReference type="Pfam" id="PF10469"/>
    </source>
</evidence>
<dbReference type="PANTHER" id="PTHR13360">
    <property type="entry name" value="ACTIVATING SIGNAL COINTEGRATOR 1 COMPLEX SUBUNIT 1"/>
    <property type="match status" value="1"/>
</dbReference>
<evidence type="ECO:0000313" key="4">
    <source>
        <dbReference type="Proteomes" id="UP001151582"/>
    </source>
</evidence>
<organism evidence="3 4">
    <name type="scientific">Dimargaris verticillata</name>
    <dbReference type="NCBI Taxonomy" id="2761393"/>
    <lineage>
        <taxon>Eukaryota</taxon>
        <taxon>Fungi</taxon>
        <taxon>Fungi incertae sedis</taxon>
        <taxon>Zoopagomycota</taxon>
        <taxon>Kickxellomycotina</taxon>
        <taxon>Dimargaritomycetes</taxon>
        <taxon>Dimargaritales</taxon>
        <taxon>Dimargaritaceae</taxon>
        <taxon>Dimargaris</taxon>
    </lineage>
</organism>
<dbReference type="PANTHER" id="PTHR13360:SF1">
    <property type="entry name" value="ACTIVATING SIGNAL COINTEGRATOR 1 COMPLEX SUBUNIT 1"/>
    <property type="match status" value="1"/>
</dbReference>
<protein>
    <submittedName>
        <fullName evidence="3">Activating signal cointegrator 1 complex subunit</fullName>
    </submittedName>
</protein>
<evidence type="ECO:0000313" key="3">
    <source>
        <dbReference type="EMBL" id="KAJ1978538.1"/>
    </source>
</evidence>
<dbReference type="GO" id="GO:0005634">
    <property type="term" value="C:nucleus"/>
    <property type="evidence" value="ECO:0007669"/>
    <property type="project" value="TreeGrafter"/>
</dbReference>
<feature type="compositionally biased region" description="Polar residues" evidence="1">
    <location>
        <begin position="75"/>
        <end position="95"/>
    </location>
</feature>
<evidence type="ECO:0000256" key="1">
    <source>
        <dbReference type="SAM" id="MobiDB-lite"/>
    </source>
</evidence>
<dbReference type="GO" id="GO:0006355">
    <property type="term" value="P:regulation of DNA-templated transcription"/>
    <property type="evidence" value="ECO:0007669"/>
    <property type="project" value="TreeGrafter"/>
</dbReference>
<dbReference type="GO" id="GO:0006307">
    <property type="term" value="P:DNA alkylation repair"/>
    <property type="evidence" value="ECO:0007669"/>
    <property type="project" value="InterPro"/>
</dbReference>
<name>A0A9W8B6R2_9FUNG</name>
<dbReference type="InterPro" id="IPR009210">
    <property type="entry name" value="ASCC1"/>
</dbReference>
<gene>
    <name evidence="3" type="primary">ASCC1</name>
    <name evidence="3" type="ORF">H4R34_003168</name>
</gene>
<feature type="domain" description="A-kinase anchor protein 7-like phosphoesterase" evidence="2">
    <location>
        <begin position="107"/>
        <end position="336"/>
    </location>
</feature>
<dbReference type="AlphaFoldDB" id="A0A9W8B6R2"/>
<feature type="region of interest" description="Disordered" evidence="1">
    <location>
        <begin position="75"/>
        <end position="97"/>
    </location>
</feature>
<dbReference type="Proteomes" id="UP001151582">
    <property type="component" value="Unassembled WGS sequence"/>
</dbReference>
<proteinExistence type="predicted"/>
<dbReference type="OrthoDB" id="5597021at2759"/>
<sequence length="341" mass="37381">MQGLHRVRIQNRTYRVFGVSSQRPSTDSPLVPVPTSAQVEKHWPVDRTHHPALVGKPSQTLHGIPSGMGTQVPIPNQASTETTAAPTKAGQQTGIDQAVLRRQPTAFTHFISLPLKCPQLQGRFQDFRTQAQALYPAHLDLSPGVRVDPSPRARLFLSPRGHPNLFITPTRLHLTLALLNLDTPVNLARACDTLQHCSAELNDLLGARPLVLYARGLQLMRGTPDACQVLCAGIQDDSDRRLLQVSQLLLTAFRAAGLIASDDVSRLKLHMTLLNTTFVRRSSLAPADKRRALAFDAQPILRHLHGFDFGAVRVACVQLAKKGSVDKRDGSYASECDILLP</sequence>
<comment type="caution">
    <text evidence="3">The sequence shown here is derived from an EMBL/GenBank/DDBJ whole genome shotgun (WGS) entry which is preliminary data.</text>
</comment>
<accession>A0A9W8B6R2</accession>
<dbReference type="EMBL" id="JANBQB010000270">
    <property type="protein sequence ID" value="KAJ1978538.1"/>
    <property type="molecule type" value="Genomic_DNA"/>
</dbReference>
<keyword evidence="4" id="KW-1185">Reference proteome</keyword>
<dbReference type="Gene3D" id="3.90.1140.10">
    <property type="entry name" value="Cyclic phosphodiesterase"/>
    <property type="match status" value="1"/>
</dbReference>
<dbReference type="Pfam" id="PF10469">
    <property type="entry name" value="AKAP7_NLS"/>
    <property type="match status" value="1"/>
</dbReference>
<reference evidence="3" key="1">
    <citation type="submission" date="2022-07" db="EMBL/GenBank/DDBJ databases">
        <title>Phylogenomic reconstructions and comparative analyses of Kickxellomycotina fungi.</title>
        <authorList>
            <person name="Reynolds N.K."/>
            <person name="Stajich J.E."/>
            <person name="Barry K."/>
            <person name="Grigoriev I.V."/>
            <person name="Crous P."/>
            <person name="Smith M.E."/>
        </authorList>
    </citation>
    <scope>NUCLEOTIDE SEQUENCE</scope>
    <source>
        <strain evidence="3">RSA 567</strain>
    </source>
</reference>
<dbReference type="InterPro" id="IPR019510">
    <property type="entry name" value="AKAP7-like_phosphoesterase"/>
</dbReference>